<gene>
    <name evidence="1" type="ORF">LCDPAC02_01620</name>
</gene>
<reference evidence="1" key="1">
    <citation type="journal article" date="2019" name="MBio">
        <title>Virus Genomes from Deep Sea Sediments Expand the Ocean Megavirome and Support Independent Origins of Viral Gigantism.</title>
        <authorList>
            <person name="Backstrom D."/>
            <person name="Yutin N."/>
            <person name="Jorgensen S.L."/>
            <person name="Dharamshi J."/>
            <person name="Homa F."/>
            <person name="Zaremba-Niedwiedzka K."/>
            <person name="Spang A."/>
            <person name="Wolf Y.I."/>
            <person name="Koonin E.V."/>
            <person name="Ettema T.J."/>
        </authorList>
    </citation>
    <scope>NUCLEOTIDE SEQUENCE</scope>
</reference>
<sequence>MDIHNSIKELYLCFKEMFDIEYFNVEHLIKEDIHSELRKIFQLQKINISFENERNNILSFLFNYKLRFELKKSNNLKLICQFEDIIENDSFLKDIELFPNDNEQFIITDKEIEFLYFKIYDIMIEKKYYGMSMNFIINETDKVKRFKDMIKYLKSQGMMIFKSFDIKNLLTSKEYKEFLNKNKFYKNSENKLKVEKELLKYILDISYPIKIRIFTEDNMLKYLIKGKSRYKCYICQTKSSSKNFIMRHYSKHNMYNYYLSIFKFFNIKYFKLECKCCSDEHRKNSDYVKHLIEIMSENEIEM</sequence>
<protein>
    <submittedName>
        <fullName evidence="1">Uncharacterized protein</fullName>
    </submittedName>
</protein>
<proteinExistence type="predicted"/>
<dbReference type="EMBL" id="MK500300">
    <property type="protein sequence ID" value="QBK84963.1"/>
    <property type="molecule type" value="Genomic_DNA"/>
</dbReference>
<evidence type="ECO:0000313" key="1">
    <source>
        <dbReference type="EMBL" id="QBK84963.1"/>
    </source>
</evidence>
<organism evidence="1">
    <name type="scientific">Pithovirus LCDPAC02</name>
    <dbReference type="NCBI Taxonomy" id="2506601"/>
    <lineage>
        <taxon>Viruses</taxon>
        <taxon>Pithoviruses</taxon>
    </lineage>
</organism>
<name>A0A481YNR0_9VIRU</name>
<accession>A0A481YNR0</accession>